<evidence type="ECO:0000256" key="1">
    <source>
        <dbReference type="SAM" id="Phobius"/>
    </source>
</evidence>
<sequence length="172" mass="20051">MKTLFMCLALALTFLVARAADTDSATYNLQRKKINMLLAERSAKFSQYSQSLNTKTGIFGWQTKKDIRRSGEILMDIAKTDEVIFREIKVLLDFKTFQTTQVIAKSNDSEDRSYNYMVTINKLRQQNEQLELQRAQEVNQYRQKQTIHVIIILLLILTSIFLFFRKSPVNKA</sequence>
<keyword evidence="1" id="KW-0472">Membrane</keyword>
<keyword evidence="1" id="KW-0812">Transmembrane</keyword>
<keyword evidence="2" id="KW-0732">Signal</keyword>
<feature type="transmembrane region" description="Helical" evidence="1">
    <location>
        <begin position="146"/>
        <end position="164"/>
    </location>
</feature>
<dbReference type="RefSeq" id="WP_121198793.1">
    <property type="nucleotide sequence ID" value="NZ_RBKU01000001.1"/>
</dbReference>
<dbReference type="EMBL" id="RBKU01000001">
    <property type="protein sequence ID" value="RKR83279.1"/>
    <property type="molecule type" value="Genomic_DNA"/>
</dbReference>
<feature type="chain" id="PRO_5019835280" evidence="2">
    <location>
        <begin position="20"/>
        <end position="172"/>
    </location>
</feature>
<evidence type="ECO:0000256" key="2">
    <source>
        <dbReference type="SAM" id="SignalP"/>
    </source>
</evidence>
<gene>
    <name evidence="3" type="ORF">BDD43_3483</name>
</gene>
<comment type="caution">
    <text evidence="3">The sequence shown here is derived from an EMBL/GenBank/DDBJ whole genome shotgun (WGS) entry which is preliminary data.</text>
</comment>
<dbReference type="Proteomes" id="UP000268007">
    <property type="component" value="Unassembled WGS sequence"/>
</dbReference>
<proteinExistence type="predicted"/>
<accession>A0A495J5M2</accession>
<keyword evidence="1" id="KW-1133">Transmembrane helix</keyword>
<feature type="signal peptide" evidence="2">
    <location>
        <begin position="1"/>
        <end position="19"/>
    </location>
</feature>
<reference evidence="3 4" key="1">
    <citation type="submission" date="2018-10" db="EMBL/GenBank/DDBJ databases">
        <title>Genomic Encyclopedia of Archaeal and Bacterial Type Strains, Phase II (KMG-II): from individual species to whole genera.</title>
        <authorList>
            <person name="Goeker M."/>
        </authorList>
    </citation>
    <scope>NUCLEOTIDE SEQUENCE [LARGE SCALE GENOMIC DNA]</scope>
    <source>
        <strain evidence="3 4">DSM 18602</strain>
    </source>
</reference>
<dbReference type="AlphaFoldDB" id="A0A495J5M2"/>
<evidence type="ECO:0000313" key="4">
    <source>
        <dbReference type="Proteomes" id="UP000268007"/>
    </source>
</evidence>
<dbReference type="OrthoDB" id="713774at2"/>
<keyword evidence="4" id="KW-1185">Reference proteome</keyword>
<evidence type="ECO:0000313" key="3">
    <source>
        <dbReference type="EMBL" id="RKR83279.1"/>
    </source>
</evidence>
<name>A0A495J5M2_9SPHI</name>
<protein>
    <submittedName>
        <fullName evidence="3">Uncharacterized protein</fullName>
    </submittedName>
</protein>
<organism evidence="3 4">
    <name type="scientific">Mucilaginibacter gracilis</name>
    <dbReference type="NCBI Taxonomy" id="423350"/>
    <lineage>
        <taxon>Bacteria</taxon>
        <taxon>Pseudomonadati</taxon>
        <taxon>Bacteroidota</taxon>
        <taxon>Sphingobacteriia</taxon>
        <taxon>Sphingobacteriales</taxon>
        <taxon>Sphingobacteriaceae</taxon>
        <taxon>Mucilaginibacter</taxon>
    </lineage>
</organism>